<dbReference type="EMBL" id="LSRX01001375">
    <property type="protein sequence ID" value="OLP80486.1"/>
    <property type="molecule type" value="Genomic_DNA"/>
</dbReference>
<protein>
    <submittedName>
        <fullName evidence="2">Uncharacterized protein</fullName>
    </submittedName>
</protein>
<organism evidence="2 4">
    <name type="scientific">Symbiodinium microadriaticum</name>
    <name type="common">Dinoflagellate</name>
    <name type="synonym">Zooxanthella microadriatica</name>
    <dbReference type="NCBI Taxonomy" id="2951"/>
    <lineage>
        <taxon>Eukaryota</taxon>
        <taxon>Sar</taxon>
        <taxon>Alveolata</taxon>
        <taxon>Dinophyceae</taxon>
        <taxon>Suessiales</taxon>
        <taxon>Symbiodiniaceae</taxon>
        <taxon>Symbiodinium</taxon>
    </lineage>
</organism>
<feature type="region of interest" description="Disordered" evidence="1">
    <location>
        <begin position="1"/>
        <end position="59"/>
    </location>
</feature>
<dbReference type="EMBL" id="LSRX01000103">
    <property type="protein sequence ID" value="OLQ09151.1"/>
    <property type="molecule type" value="Genomic_DNA"/>
</dbReference>
<sequence>MEEAPAMDTQQTAAEQPADAALPTAETPTETPTPIAAPPGVPMKAPPPSLLAKEEPKETAPAAEIGQLITLTEDLQVVRFTNGTIHLRFHWLSQYQQRPYRILPNS</sequence>
<evidence type="ECO:0000313" key="3">
    <source>
        <dbReference type="EMBL" id="OLQ09151.1"/>
    </source>
</evidence>
<reference evidence="2 4" key="1">
    <citation type="submission" date="2016-02" db="EMBL/GenBank/DDBJ databases">
        <title>Genome analysis of coral dinoflagellate symbionts highlights evolutionary adaptations to a symbiotic lifestyle.</title>
        <authorList>
            <person name="Aranda M."/>
            <person name="Li Y."/>
            <person name="Liew Y.J."/>
            <person name="Baumgarten S."/>
            <person name="Simakov O."/>
            <person name="Wilson M."/>
            <person name="Piel J."/>
            <person name="Ashoor H."/>
            <person name="Bougouffa S."/>
            <person name="Bajic V.B."/>
            <person name="Ryu T."/>
            <person name="Ravasi T."/>
            <person name="Bayer T."/>
            <person name="Micklem G."/>
            <person name="Kim H."/>
            <person name="Bhak J."/>
            <person name="Lajeunesse T.C."/>
            <person name="Voolstra C.R."/>
        </authorList>
    </citation>
    <scope>NUCLEOTIDE SEQUENCE [LARGE SCALE GENOMIC DNA]</scope>
    <source>
        <strain evidence="2 4">CCMP2467</strain>
    </source>
</reference>
<feature type="compositionally biased region" description="Low complexity" evidence="1">
    <location>
        <begin position="17"/>
        <end position="34"/>
    </location>
</feature>
<comment type="caution">
    <text evidence="2">The sequence shown here is derived from an EMBL/GenBank/DDBJ whole genome shotgun (WGS) entry which is preliminary data.</text>
</comment>
<evidence type="ECO:0000313" key="2">
    <source>
        <dbReference type="EMBL" id="OLP80486.1"/>
    </source>
</evidence>
<proteinExistence type="predicted"/>
<evidence type="ECO:0000256" key="1">
    <source>
        <dbReference type="SAM" id="MobiDB-lite"/>
    </source>
</evidence>
<accession>A0A1Q9CC43</accession>
<keyword evidence="4" id="KW-1185">Reference proteome</keyword>
<gene>
    <name evidence="2" type="ORF">AK812_SmicGene39091</name>
    <name evidence="3" type="ORF">AK812_SmicGene7348</name>
</gene>
<evidence type="ECO:0000313" key="4">
    <source>
        <dbReference type="Proteomes" id="UP000186817"/>
    </source>
</evidence>
<dbReference type="AlphaFoldDB" id="A0A1Q9CC43"/>
<name>A0A1Q9CC43_SYMMI</name>
<dbReference type="Proteomes" id="UP000186817">
    <property type="component" value="Unassembled WGS sequence"/>
</dbReference>
<feature type="compositionally biased region" description="Pro residues" evidence="1">
    <location>
        <begin position="35"/>
        <end position="49"/>
    </location>
</feature>